<dbReference type="Proteomes" id="UP001248709">
    <property type="component" value="Unassembled WGS sequence"/>
</dbReference>
<dbReference type="EMBL" id="JAUSUY010000023">
    <property type="protein sequence ID" value="MDT3428591.1"/>
    <property type="molecule type" value="Genomic_DNA"/>
</dbReference>
<proteinExistence type="predicted"/>
<sequence length="117" mass="13091">MKNRSIHPLCFDYAFRFFHHAVPSLAARTFPKPLRSLVPALGAVKFCFCLGHKFSFEPINPAAISSNRGYFPVIQSLPFKGGERKGNPEKAGTYIFHLYHKEEPLPCPEAGSPSMII</sequence>
<protein>
    <submittedName>
        <fullName evidence="1">Uncharacterized protein</fullName>
    </submittedName>
</protein>
<reference evidence="1 2" key="1">
    <citation type="submission" date="2023-07" db="EMBL/GenBank/DDBJ databases">
        <title>Genomic Encyclopedia of Type Strains, Phase IV (KMG-IV): sequencing the most valuable type-strain genomes for metagenomic binning, comparative biology and taxonomic classification.</title>
        <authorList>
            <person name="Goeker M."/>
        </authorList>
    </citation>
    <scope>NUCLEOTIDE SEQUENCE [LARGE SCALE GENOMIC DNA]</scope>
    <source>
        <strain evidence="1 2">T98</strain>
    </source>
</reference>
<gene>
    <name evidence="1" type="ORF">J2Z22_004183</name>
</gene>
<accession>A0ABU3HCP0</accession>
<evidence type="ECO:0000313" key="2">
    <source>
        <dbReference type="Proteomes" id="UP001248709"/>
    </source>
</evidence>
<name>A0ABU3HCP0_9BACL</name>
<comment type="caution">
    <text evidence="1">The sequence shown here is derived from an EMBL/GenBank/DDBJ whole genome shotgun (WGS) entry which is preliminary data.</text>
</comment>
<keyword evidence="2" id="KW-1185">Reference proteome</keyword>
<evidence type="ECO:0000313" key="1">
    <source>
        <dbReference type="EMBL" id="MDT3428591.1"/>
    </source>
</evidence>
<organism evidence="1 2">
    <name type="scientific">Paenibacillus forsythiae</name>
    <dbReference type="NCBI Taxonomy" id="365616"/>
    <lineage>
        <taxon>Bacteria</taxon>
        <taxon>Bacillati</taxon>
        <taxon>Bacillota</taxon>
        <taxon>Bacilli</taxon>
        <taxon>Bacillales</taxon>
        <taxon>Paenibacillaceae</taxon>
        <taxon>Paenibacillus</taxon>
    </lineage>
</organism>